<accession>A0A226WXQ2</accession>
<dbReference type="GO" id="GO:0004197">
    <property type="term" value="F:cysteine-type endopeptidase activity"/>
    <property type="evidence" value="ECO:0007669"/>
    <property type="project" value="InterPro"/>
</dbReference>
<dbReference type="InterPro" id="IPR015943">
    <property type="entry name" value="WD40/YVTN_repeat-like_dom_sf"/>
</dbReference>
<evidence type="ECO:0000313" key="2">
    <source>
        <dbReference type="EMBL" id="OXC75557.1"/>
    </source>
</evidence>
<dbReference type="PROSITE" id="PS50208">
    <property type="entry name" value="CASPASE_P20"/>
    <property type="match status" value="1"/>
</dbReference>
<proteinExistence type="predicted"/>
<sequence length="598" mass="65335">MNNRLALCIGNSEYLDAEIDNLPNAANDAQLIDRTLRARGFDSELLTNATGYDIQQALARLKTKADAISNTFAIIYFAGHGFETGGLGFLVAADQPSPLTLSAIAEWGLSTLSLVDALAEGTGPKLIILDACRADAAEKASSNELLSFSDKAKRLKMLFEDVLDTDDLVFAFATGAGKPAGDGVNGHSRYCEALASGMLSHDCTLDELLASVTQKVIRSTQIKQRPWYLSSLTSPVSLSDLPTFQAVPYEIYRMNADQFAYRVYAIGNGHFVYAVDRAIVVAYGHERRKFKSFKEEIATLATSGTDVYVLLKSGDVLHANIGGQSPDEFEIIHKAAFDDFHAMAVSPDGLTLAIGGMLGYEVVCRSSSAWASRVRQETPGHNIYNVKFFSNDRVFLCGSLGLVRDLHGIKSPSCELKFHDLSVTDMSDVTDIELLKDGQEFVVVCSNGLVVFVSLDTGVILNKLIVNNAELGLAHDYGSLRNNFTRDILELYFGDRDAFEEHFADDPDLLEGIDSIVGRQSLVCCTRLQDDRILAIGSEEGFVFLFDARERALFRTLDVGGGRGINLRWLCADKHSDSFATLAGDGTMTRYVAIPPRF</sequence>
<gene>
    <name evidence="2" type="ORF">BSU04_26300</name>
</gene>
<dbReference type="SUPFAM" id="SSF50998">
    <property type="entry name" value="Quinoprotein alcohol dehydrogenase-like"/>
    <property type="match status" value="1"/>
</dbReference>
<dbReference type="SUPFAM" id="SSF52129">
    <property type="entry name" value="Caspase-like"/>
    <property type="match status" value="1"/>
</dbReference>
<dbReference type="OrthoDB" id="9768004at2"/>
<dbReference type="AlphaFoldDB" id="A0A226WXQ2"/>
<dbReference type="PANTHER" id="PTHR22576">
    <property type="entry name" value="MUCOSA ASSOCIATED LYMPHOID TISSUE LYMPHOMA TRANSLOCATION PROTEIN 1/PARACASPASE"/>
    <property type="match status" value="1"/>
</dbReference>
<comment type="caution">
    <text evidence="2">The sequence shown here is derived from an EMBL/GenBank/DDBJ whole genome shotgun (WGS) entry which is preliminary data.</text>
</comment>
<organism evidence="2 3">
    <name type="scientific">Caballeronia sordidicola</name>
    <name type="common">Burkholderia sordidicola</name>
    <dbReference type="NCBI Taxonomy" id="196367"/>
    <lineage>
        <taxon>Bacteria</taxon>
        <taxon>Pseudomonadati</taxon>
        <taxon>Pseudomonadota</taxon>
        <taxon>Betaproteobacteria</taxon>
        <taxon>Burkholderiales</taxon>
        <taxon>Burkholderiaceae</taxon>
        <taxon>Caballeronia</taxon>
    </lineage>
</organism>
<dbReference type="GO" id="GO:0006508">
    <property type="term" value="P:proteolysis"/>
    <property type="evidence" value="ECO:0007669"/>
    <property type="project" value="InterPro"/>
</dbReference>
<dbReference type="EMBL" id="MTHB01000166">
    <property type="protein sequence ID" value="OXC75557.1"/>
    <property type="molecule type" value="Genomic_DNA"/>
</dbReference>
<feature type="domain" description="Caspase family p20" evidence="1">
    <location>
        <begin position="2"/>
        <end position="136"/>
    </location>
</feature>
<evidence type="ECO:0000313" key="3">
    <source>
        <dbReference type="Proteomes" id="UP000214720"/>
    </source>
</evidence>
<dbReference type="InterPro" id="IPR011047">
    <property type="entry name" value="Quinoprotein_ADH-like_sf"/>
</dbReference>
<name>A0A226WXQ2_CABSO</name>
<dbReference type="InterPro" id="IPR001309">
    <property type="entry name" value="Pept_C14_p20"/>
</dbReference>
<dbReference type="Pfam" id="PF00656">
    <property type="entry name" value="Peptidase_C14"/>
    <property type="match status" value="1"/>
</dbReference>
<protein>
    <recommendedName>
        <fullName evidence="1">Caspase family p20 domain-containing protein</fullName>
    </recommendedName>
</protein>
<reference evidence="3" key="1">
    <citation type="submission" date="2017-01" db="EMBL/GenBank/DDBJ databases">
        <title>Genome Analysis of Deinococcus marmoris KOPRI26562.</title>
        <authorList>
            <person name="Kim J.H."/>
            <person name="Oh H.-M."/>
        </authorList>
    </citation>
    <scope>NUCLEOTIDE SEQUENCE [LARGE SCALE GENOMIC DNA]</scope>
    <source>
        <strain evidence="3">PAMC 26633</strain>
    </source>
</reference>
<evidence type="ECO:0000259" key="1">
    <source>
        <dbReference type="PROSITE" id="PS50208"/>
    </source>
</evidence>
<dbReference type="InterPro" id="IPR052039">
    <property type="entry name" value="Caspase-related_regulators"/>
</dbReference>
<dbReference type="InterPro" id="IPR029030">
    <property type="entry name" value="Caspase-like_dom_sf"/>
</dbReference>
<dbReference type="RefSeq" id="WP_089163096.1">
    <property type="nucleotide sequence ID" value="NZ_MTHB01000166.1"/>
</dbReference>
<dbReference type="Gene3D" id="3.40.50.1460">
    <property type="match status" value="1"/>
</dbReference>
<dbReference type="Proteomes" id="UP000214720">
    <property type="component" value="Unassembled WGS sequence"/>
</dbReference>
<dbReference type="InterPro" id="IPR011600">
    <property type="entry name" value="Pept_C14_caspase"/>
</dbReference>
<dbReference type="PANTHER" id="PTHR22576:SF37">
    <property type="entry name" value="MUCOSA-ASSOCIATED LYMPHOID TISSUE LYMPHOMA TRANSLOCATION PROTEIN 1"/>
    <property type="match status" value="1"/>
</dbReference>
<dbReference type="Gene3D" id="2.130.10.10">
    <property type="entry name" value="YVTN repeat-like/Quinoprotein amine dehydrogenase"/>
    <property type="match status" value="1"/>
</dbReference>